<dbReference type="SUPFAM" id="SSF81324">
    <property type="entry name" value="Voltage-gated potassium channels"/>
    <property type="match status" value="1"/>
</dbReference>
<dbReference type="EMBL" id="SMKI01000879">
    <property type="protein sequence ID" value="TDC59559.1"/>
    <property type="molecule type" value="Genomic_DNA"/>
</dbReference>
<dbReference type="Gene3D" id="1.20.5.110">
    <property type="match status" value="1"/>
</dbReference>
<dbReference type="GO" id="GO:0005249">
    <property type="term" value="F:voltage-gated potassium channel activity"/>
    <property type="evidence" value="ECO:0007669"/>
    <property type="project" value="InterPro"/>
</dbReference>
<evidence type="ECO:0000256" key="2">
    <source>
        <dbReference type="ARBA" id="ARBA00022448"/>
    </source>
</evidence>
<gene>
    <name evidence="10" type="ORF">E1283_36590</name>
</gene>
<proteinExistence type="predicted"/>
<dbReference type="PANTHER" id="PTHR11537">
    <property type="entry name" value="VOLTAGE-GATED POTASSIUM CHANNEL"/>
    <property type="match status" value="1"/>
</dbReference>
<keyword evidence="7 10" id="KW-0407">Ion channel</keyword>
<dbReference type="Proteomes" id="UP000295345">
    <property type="component" value="Unassembled WGS sequence"/>
</dbReference>
<sequence>MVPAFLHRTIAALMNQRRRRSLHQQVAIAAPLVLVASMLLGAFLVMVAEHGAAHANLTSYGDSLWWTVETATTVGYGEFYPVTFWGRVVAVVVMVVGITTFGAITAAIAAWFVGREQRRQRAVTQAEHAMRELRDRFDRLEGMLG</sequence>
<evidence type="ECO:0000313" key="10">
    <source>
        <dbReference type="EMBL" id="TDC59559.1"/>
    </source>
</evidence>
<dbReference type="Pfam" id="PF07885">
    <property type="entry name" value="Ion_trans_2"/>
    <property type="match status" value="1"/>
</dbReference>
<dbReference type="AlphaFoldDB" id="A0A4R4SBJ7"/>
<dbReference type="Gene3D" id="1.10.287.70">
    <property type="match status" value="1"/>
</dbReference>
<dbReference type="PRINTS" id="PR00169">
    <property type="entry name" value="KCHANNEL"/>
</dbReference>
<keyword evidence="5" id="KW-0406">Ion transport</keyword>
<dbReference type="GO" id="GO:0008076">
    <property type="term" value="C:voltage-gated potassium channel complex"/>
    <property type="evidence" value="ECO:0007669"/>
    <property type="project" value="InterPro"/>
</dbReference>
<feature type="domain" description="Potassium channel" evidence="9">
    <location>
        <begin position="34"/>
        <end position="112"/>
    </location>
</feature>
<dbReference type="GO" id="GO:0001508">
    <property type="term" value="P:action potential"/>
    <property type="evidence" value="ECO:0007669"/>
    <property type="project" value="TreeGrafter"/>
</dbReference>
<evidence type="ECO:0000256" key="7">
    <source>
        <dbReference type="ARBA" id="ARBA00023303"/>
    </source>
</evidence>
<name>A0A4R4SBJ7_9ACTN</name>
<protein>
    <submittedName>
        <fullName evidence="10">Two pore domain potassium channel family protein</fullName>
    </submittedName>
</protein>
<dbReference type="PANTHER" id="PTHR11537:SF254">
    <property type="entry name" value="POTASSIUM VOLTAGE-GATED CHANNEL PROTEIN SHAB"/>
    <property type="match status" value="1"/>
</dbReference>
<evidence type="ECO:0000256" key="3">
    <source>
        <dbReference type="ARBA" id="ARBA00022692"/>
    </source>
</evidence>
<keyword evidence="11" id="KW-1185">Reference proteome</keyword>
<comment type="subcellular location">
    <subcellularLocation>
        <location evidence="1">Membrane</location>
        <topology evidence="1">Multi-pass membrane protein</topology>
    </subcellularLocation>
</comment>
<feature type="non-terminal residue" evidence="10">
    <location>
        <position position="145"/>
    </location>
</feature>
<evidence type="ECO:0000256" key="6">
    <source>
        <dbReference type="ARBA" id="ARBA00023136"/>
    </source>
</evidence>
<dbReference type="InterPro" id="IPR028325">
    <property type="entry name" value="VG_K_chnl"/>
</dbReference>
<organism evidence="10 11">
    <name type="scientific">Streptomyces hainanensis</name>
    <dbReference type="NCBI Taxonomy" id="402648"/>
    <lineage>
        <taxon>Bacteria</taxon>
        <taxon>Bacillati</taxon>
        <taxon>Actinomycetota</taxon>
        <taxon>Actinomycetes</taxon>
        <taxon>Kitasatosporales</taxon>
        <taxon>Streptomycetaceae</taxon>
        <taxon>Streptomyces</taxon>
    </lineage>
</organism>
<accession>A0A4R4SBJ7</accession>
<evidence type="ECO:0000256" key="4">
    <source>
        <dbReference type="ARBA" id="ARBA00022989"/>
    </source>
</evidence>
<keyword evidence="6 8" id="KW-0472">Membrane</keyword>
<comment type="caution">
    <text evidence="10">The sequence shown here is derived from an EMBL/GenBank/DDBJ whole genome shotgun (WGS) entry which is preliminary data.</text>
</comment>
<evidence type="ECO:0000256" key="5">
    <source>
        <dbReference type="ARBA" id="ARBA00023065"/>
    </source>
</evidence>
<keyword evidence="2" id="KW-0813">Transport</keyword>
<evidence type="ECO:0000256" key="1">
    <source>
        <dbReference type="ARBA" id="ARBA00004141"/>
    </source>
</evidence>
<feature type="transmembrane region" description="Helical" evidence="8">
    <location>
        <begin position="26"/>
        <end position="48"/>
    </location>
</feature>
<reference evidence="10 11" key="1">
    <citation type="submission" date="2019-03" db="EMBL/GenBank/DDBJ databases">
        <title>Draft genome sequences of novel Actinobacteria.</title>
        <authorList>
            <person name="Sahin N."/>
            <person name="Ay H."/>
            <person name="Saygin H."/>
        </authorList>
    </citation>
    <scope>NUCLEOTIDE SEQUENCE [LARGE SCALE GENOMIC DNA]</scope>
    <source>
        <strain evidence="10 11">DSM 41900</strain>
    </source>
</reference>
<feature type="transmembrane region" description="Helical" evidence="8">
    <location>
        <begin position="88"/>
        <end position="113"/>
    </location>
</feature>
<evidence type="ECO:0000313" key="11">
    <source>
        <dbReference type="Proteomes" id="UP000295345"/>
    </source>
</evidence>
<dbReference type="RefSeq" id="WP_132822440.1">
    <property type="nucleotide sequence ID" value="NZ_SMKI01000879.1"/>
</dbReference>
<dbReference type="OrthoDB" id="9799090at2"/>
<evidence type="ECO:0000256" key="8">
    <source>
        <dbReference type="SAM" id="Phobius"/>
    </source>
</evidence>
<dbReference type="InterPro" id="IPR013099">
    <property type="entry name" value="K_chnl_dom"/>
</dbReference>
<evidence type="ECO:0000259" key="9">
    <source>
        <dbReference type="Pfam" id="PF07885"/>
    </source>
</evidence>
<keyword evidence="4 8" id="KW-1133">Transmembrane helix</keyword>
<keyword evidence="3 8" id="KW-0812">Transmembrane</keyword>